<proteinExistence type="predicted"/>
<sequence>MTRKYKIIKNFLIISFLMLITFLGTTLTTVHAADPDASSTVDSDITWNSYASSYSSMQLINIGGQLDLGYTFGLAQDTNGNVFTPNSADGLVKTNNDSTVTKDSGIAGANNIYNTKMNIFLRNNQSYVGSVFQGTHTSSIVSDRTEQVSMTSPDFLIVPTTMPSTVTAKDYSLLSNMTNKKIYTGTDKNGHLALKIVGDFVRGTGTGNNAFDLRAEILLRASPTNSADIQRKLYLTNNSDRTQSFQVMFGEDTMLSKNDRVNIKDLGTRNGLYIEDGSYKLMVTNQLPNGFDQYAGQAFTSGSMNWAKGFDKDGNGAESQGYKYGESITGTGLIDSSYTLKWNPTTLNKGESSQYGSTMGVTANPYALPVVSKSYTNETTGNAGGVGKNNINDKLKFSLHVKNNGYGSKWTYKTLKDKIPDGLQIDPNSIKMRYNDGTTENLSADNYDAETKTLTISPALILSDGESATITYEATITRAGGGKTITNTADFTGHDTKTDDKTYSASVDIDVEKPNYNFDFTKEVKNVTNGETEFKDSTDAKIGDTVEYHIYFGVTADSTQSLAKGSELVENLPTGLKQDGNATVKGPDGVVYGSSSIGTGISIVQPGENLTIDFKAKVTAEAVGQIHNAVTITGGVTTPGNETIPTMTSTDTIVNVQKSNAFTSVPSIIDFGSVNLAGSSKTITNVATKGELVVTHPDANNFNVSVAYDNDNVDTQMKTSNGDTLPSDSSGLLFIKQRDNSENDLGTWQPLLPTGTLIRTSDFSGSQQSLNLTNYVGANDWQMQLSPNSTAGTYNGTLTWSLNESI</sequence>
<dbReference type="InterPro" id="IPR026466">
    <property type="entry name" value="Fim_isopep_form_D2_dom"/>
</dbReference>
<comment type="caution">
    <text evidence="2">The sequence shown here is derived from an EMBL/GenBank/DDBJ whole genome shotgun (WGS) entry which is preliminary data.</text>
</comment>
<evidence type="ECO:0000256" key="1">
    <source>
        <dbReference type="SAM" id="SignalP"/>
    </source>
</evidence>
<dbReference type="OrthoDB" id="2311396at2"/>
<accession>A0A4Z0JM56</accession>
<dbReference type="Gene3D" id="2.60.40.740">
    <property type="match status" value="1"/>
</dbReference>
<dbReference type="Proteomes" id="UP000298021">
    <property type="component" value="Unassembled WGS sequence"/>
</dbReference>
<feature type="signal peptide" evidence="1">
    <location>
        <begin position="1"/>
        <end position="32"/>
    </location>
</feature>
<evidence type="ECO:0000313" key="2">
    <source>
        <dbReference type="EMBL" id="TGD23220.1"/>
    </source>
</evidence>
<gene>
    <name evidence="2" type="ORF">EGT49_06835</name>
</gene>
<evidence type="ECO:0000313" key="3">
    <source>
        <dbReference type="Proteomes" id="UP000298021"/>
    </source>
</evidence>
<dbReference type="NCBIfam" id="TIGR04226">
    <property type="entry name" value="RrgB_K2N_iso_D2"/>
    <property type="match status" value="1"/>
</dbReference>
<keyword evidence="3" id="KW-1185">Reference proteome</keyword>
<dbReference type="SUPFAM" id="SSF49401">
    <property type="entry name" value="Bacterial adhesins"/>
    <property type="match status" value="1"/>
</dbReference>
<protein>
    <submittedName>
        <fullName evidence="2">Isopeptide-forming domain-containing fimbrial protein</fullName>
    </submittedName>
</protein>
<dbReference type="InterPro" id="IPR008966">
    <property type="entry name" value="Adhesion_dom_sf"/>
</dbReference>
<keyword evidence="1" id="KW-0732">Signal</keyword>
<dbReference type="RefSeq" id="WP_135372784.1">
    <property type="nucleotide sequence ID" value="NZ_RKLY01000014.1"/>
</dbReference>
<feature type="chain" id="PRO_5021440413" evidence="1">
    <location>
        <begin position="33"/>
        <end position="806"/>
    </location>
</feature>
<dbReference type="AlphaFoldDB" id="A0A4Z0JM56"/>
<organism evidence="2 3">
    <name type="scientific">Companilactobacillus suantsaicola</name>
    <dbReference type="NCBI Taxonomy" id="2487723"/>
    <lineage>
        <taxon>Bacteria</taxon>
        <taxon>Bacillati</taxon>
        <taxon>Bacillota</taxon>
        <taxon>Bacilli</taxon>
        <taxon>Lactobacillales</taxon>
        <taxon>Lactobacillaceae</taxon>
        <taxon>Companilactobacillus</taxon>
    </lineage>
</organism>
<dbReference type="EMBL" id="RKLY01000014">
    <property type="protein sequence ID" value="TGD23220.1"/>
    <property type="molecule type" value="Genomic_DNA"/>
</dbReference>
<reference evidence="2 3" key="1">
    <citation type="submission" date="2018-10" db="EMBL/GenBank/DDBJ databases">
        <title>Lactobacillus sp. R7 and Lactobacillus sp. R19 isolated from fermented mustard green product of Taiwan.</title>
        <authorList>
            <person name="Lin S.-T."/>
        </authorList>
    </citation>
    <scope>NUCLEOTIDE SEQUENCE [LARGE SCALE GENOMIC DNA]</scope>
    <source>
        <strain evidence="2 3">BCRC 81127</strain>
    </source>
</reference>
<name>A0A4Z0JM56_9LACO</name>